<evidence type="ECO:0000313" key="1">
    <source>
        <dbReference type="EMBL" id="CBY42474.1"/>
    </source>
</evidence>
<organism evidence="1">
    <name type="scientific">Oikopleura dioica</name>
    <name type="common">Tunicate</name>
    <dbReference type="NCBI Taxonomy" id="34765"/>
    <lineage>
        <taxon>Eukaryota</taxon>
        <taxon>Metazoa</taxon>
        <taxon>Chordata</taxon>
        <taxon>Tunicata</taxon>
        <taxon>Appendicularia</taxon>
        <taxon>Copelata</taxon>
        <taxon>Oikopleuridae</taxon>
        <taxon>Oikopleura</taxon>
    </lineage>
</organism>
<feature type="non-terminal residue" evidence="1">
    <location>
        <position position="1"/>
    </location>
</feature>
<dbReference type="EMBL" id="FN657196">
    <property type="protein sequence ID" value="CBY42474.1"/>
    <property type="molecule type" value="Genomic_DNA"/>
</dbReference>
<dbReference type="AlphaFoldDB" id="E4Z446"/>
<sequence length="20" mass="2251">ILWNGETFSGFFSGIDTRGF</sequence>
<accession>E4Z446</accession>
<dbReference type="Proteomes" id="UP000011014">
    <property type="component" value="Unassembled WGS sequence"/>
</dbReference>
<reference evidence="1" key="1">
    <citation type="journal article" date="2010" name="Science">
        <title>Plasticity of animal genome architecture unmasked by rapid evolution of a pelagic tunicate.</title>
        <authorList>
            <person name="Denoeud F."/>
            <person name="Henriet S."/>
            <person name="Mungpakdee S."/>
            <person name="Aury J.M."/>
            <person name="Da Silva C."/>
            <person name="Brinkmann H."/>
            <person name="Mikhaleva J."/>
            <person name="Olsen L.C."/>
            <person name="Jubin C."/>
            <person name="Canestro C."/>
            <person name="Bouquet J.M."/>
            <person name="Danks G."/>
            <person name="Poulain J."/>
            <person name="Campsteijn C."/>
            <person name="Adamski M."/>
            <person name="Cross I."/>
            <person name="Yadetie F."/>
            <person name="Muffato M."/>
            <person name="Louis A."/>
            <person name="Butcher S."/>
            <person name="Tsagkogeorga G."/>
            <person name="Konrad A."/>
            <person name="Singh S."/>
            <person name="Jensen M.F."/>
            <person name="Cong E.H."/>
            <person name="Eikeseth-Otteraa H."/>
            <person name="Noel B."/>
            <person name="Anthouard V."/>
            <person name="Porcel B.M."/>
            <person name="Kachouri-Lafond R."/>
            <person name="Nishino A."/>
            <person name="Ugolini M."/>
            <person name="Chourrout P."/>
            <person name="Nishida H."/>
            <person name="Aasland R."/>
            <person name="Huzurbazar S."/>
            <person name="Westhof E."/>
            <person name="Delsuc F."/>
            <person name="Lehrach H."/>
            <person name="Reinhardt R."/>
            <person name="Weissenbach J."/>
            <person name="Roy S.W."/>
            <person name="Artiguenave F."/>
            <person name="Postlethwait J.H."/>
            <person name="Manak J.R."/>
            <person name="Thompson E.M."/>
            <person name="Jaillon O."/>
            <person name="Du Pasquier L."/>
            <person name="Boudinot P."/>
            <person name="Liberles D.A."/>
            <person name="Volff J.N."/>
            <person name="Philippe H."/>
            <person name="Lenhard B."/>
            <person name="Roest Crollius H."/>
            <person name="Wincker P."/>
            <person name="Chourrout D."/>
        </authorList>
    </citation>
    <scope>NUCLEOTIDE SEQUENCE [LARGE SCALE GENOMIC DNA]</scope>
</reference>
<protein>
    <submittedName>
        <fullName evidence="1">Uncharacterized protein</fullName>
    </submittedName>
</protein>
<name>E4Z446_OIKDI</name>
<proteinExistence type="predicted"/>
<gene>
    <name evidence="1" type="ORF">GSOID_T00026171001</name>
</gene>